<keyword evidence="2" id="KW-1133">Transmembrane helix</keyword>
<gene>
    <name evidence="3" type="ORF">C1SCF055_LOCUS35838</name>
</gene>
<accession>A0A9P1DI34</accession>
<dbReference type="EMBL" id="CAMXCT020004857">
    <property type="protein sequence ID" value="CAL1163955.1"/>
    <property type="molecule type" value="Genomic_DNA"/>
</dbReference>
<name>A0A9P1DI34_9DINO</name>
<feature type="region of interest" description="Disordered" evidence="1">
    <location>
        <begin position="81"/>
        <end position="159"/>
    </location>
</feature>
<evidence type="ECO:0000256" key="2">
    <source>
        <dbReference type="SAM" id="Phobius"/>
    </source>
</evidence>
<dbReference type="EMBL" id="CAMXCT030004857">
    <property type="protein sequence ID" value="CAL4797892.1"/>
    <property type="molecule type" value="Genomic_DNA"/>
</dbReference>
<organism evidence="3">
    <name type="scientific">Cladocopium goreaui</name>
    <dbReference type="NCBI Taxonomy" id="2562237"/>
    <lineage>
        <taxon>Eukaryota</taxon>
        <taxon>Sar</taxon>
        <taxon>Alveolata</taxon>
        <taxon>Dinophyceae</taxon>
        <taxon>Suessiales</taxon>
        <taxon>Symbiodiniaceae</taxon>
        <taxon>Cladocopium</taxon>
    </lineage>
</organism>
<sequence>MMELPQDMQAWLVLIARIALPVFILFVAFGPKIDAWLSSWGPAYSKDELLRHWKATKGSKGPKPSELSNLTMVTAETAPLLFQKPDLPDRSKQKKKGEKVDKSEKAEAEKADKADKAHKMAEKSAYSERTDPEDLAKTDKSSANQQELNATEGSVKPDDAAKQMHFESLMNYMAFNRHQPQRVFLPAGDPPPPRKLGSQVATITGKDARQANLEAQMVLSGALELELETPTGPTQPTAGTQLLSGVARSLCDQLTQASVEIQSETFALMVKACIKVNDLTACSDFLCRIEAAGQVLDNRLMDHVMELYWDQKRQQEPQEPQETATTSQMPGAFNQTFNQQHIPEPFAQGGWGMSDPGQPGSVPSFDLPAFSVPEEFKAVPDTGTTLSSEAPEFRPEGLGLVSSGLSPEAAEFQPGLLQAGTESYHFKAKGHRITNKILPKMSPHAGSYMANFKEKEPRDRSLWGGKGEGVAVSQRVLRLSSKVPKLRLIILVREPVEWLESLYNLRKFECFYHKECPTVPSLEDVIMKAATFEDVNVEDLRRAMGHKDGA</sequence>
<protein>
    <submittedName>
        <fullName evidence="3">Uncharacterized protein</fullName>
    </submittedName>
</protein>
<proteinExistence type="predicted"/>
<evidence type="ECO:0000256" key="1">
    <source>
        <dbReference type="SAM" id="MobiDB-lite"/>
    </source>
</evidence>
<evidence type="ECO:0000313" key="5">
    <source>
        <dbReference type="Proteomes" id="UP001152797"/>
    </source>
</evidence>
<dbReference type="AlphaFoldDB" id="A0A9P1DI34"/>
<dbReference type="OrthoDB" id="448714at2759"/>
<keyword evidence="2" id="KW-0472">Membrane</keyword>
<evidence type="ECO:0000313" key="3">
    <source>
        <dbReference type="EMBL" id="CAI4010580.1"/>
    </source>
</evidence>
<keyword evidence="2" id="KW-0812">Transmembrane</keyword>
<dbReference type="EMBL" id="CAMXCT010004857">
    <property type="protein sequence ID" value="CAI4010580.1"/>
    <property type="molecule type" value="Genomic_DNA"/>
</dbReference>
<dbReference type="Proteomes" id="UP001152797">
    <property type="component" value="Unassembled WGS sequence"/>
</dbReference>
<reference evidence="4" key="2">
    <citation type="submission" date="2024-04" db="EMBL/GenBank/DDBJ databases">
        <authorList>
            <person name="Chen Y."/>
            <person name="Shah S."/>
            <person name="Dougan E. K."/>
            <person name="Thang M."/>
            <person name="Chan C."/>
        </authorList>
    </citation>
    <scope>NUCLEOTIDE SEQUENCE [LARGE SCALE GENOMIC DNA]</scope>
</reference>
<comment type="caution">
    <text evidence="3">The sequence shown here is derived from an EMBL/GenBank/DDBJ whole genome shotgun (WGS) entry which is preliminary data.</text>
</comment>
<keyword evidence="5" id="KW-1185">Reference proteome</keyword>
<evidence type="ECO:0000313" key="4">
    <source>
        <dbReference type="EMBL" id="CAL1163955.1"/>
    </source>
</evidence>
<feature type="compositionally biased region" description="Polar residues" evidence="1">
    <location>
        <begin position="141"/>
        <end position="152"/>
    </location>
</feature>
<reference evidence="3" key="1">
    <citation type="submission" date="2022-10" db="EMBL/GenBank/DDBJ databases">
        <authorList>
            <person name="Chen Y."/>
            <person name="Dougan E. K."/>
            <person name="Chan C."/>
            <person name="Rhodes N."/>
            <person name="Thang M."/>
        </authorList>
    </citation>
    <scope>NUCLEOTIDE SEQUENCE</scope>
</reference>
<feature type="compositionally biased region" description="Basic and acidic residues" evidence="1">
    <location>
        <begin position="98"/>
        <end position="140"/>
    </location>
</feature>
<feature type="transmembrane region" description="Helical" evidence="2">
    <location>
        <begin position="12"/>
        <end position="29"/>
    </location>
</feature>